<dbReference type="Pfam" id="PF01841">
    <property type="entry name" value="Transglut_core"/>
    <property type="match status" value="1"/>
</dbReference>
<feature type="transmembrane region" description="Helical" evidence="2">
    <location>
        <begin position="58"/>
        <end position="80"/>
    </location>
</feature>
<accession>A0A1J4MZ64</accession>
<evidence type="ECO:0000313" key="5">
    <source>
        <dbReference type="EMBL" id="OIJ24630.1"/>
    </source>
</evidence>
<feature type="transmembrane region" description="Helical" evidence="2">
    <location>
        <begin position="7"/>
        <end position="25"/>
    </location>
</feature>
<sequence length="749" mass="79014">MKMTKHYAVDGVLLFLLGTIAFLGFDDTYAGWTYLIAGVAGLLLGILIAFVGRGQPVVVLAVGLLAAFFVLGGAVALHGIGDLSFLPVPDTIGTLADNSVHGWKRLLTTLPPVDGGALLTIPYILGLVAGCLGFALAVRVKAALPPVLVAFALMAGVILLGVQDPSKTALLGALFGALAITWLCIRGMRARALAAAGGGRRISRTAIGAALCLGAAGLAFLAGPLLPGLAPERTVLRGEIEPPFNVGQYPSPLAGFRVYTKGYQTPEDDRRLYEKDLFTVSGLPEGTRIRVAAMDSYDGTVWRAANDSGETEGPEDTFQKISSTLRNPLADGKQVRGTITIGDDFGGVWVPLPTALTHISFDGPDSDSFRYNLATSTGVLPTALKPGDSYSFTASVTDENVSKKSEVWSGGSPIGDEAAQFQALAAEYAGGGDSPITNALAVAAKLKEEGTYTDGEPPNQQYPAGHSLRRLADFTAKGGQLAGNDEQYAALMAILANQVGVPARVVLGAVVGSDGVVQGKDMHAWVELRMSDGSWATLDWSEFMNTEKPPQQNAPQPEELVTGKVVPPPAPVRPPATSGDPLDESVNQKANSRPDGFTLPGWLVAVFTYVGIPVLLVAALCGAIIGAKIWRRHRRRTRGTPVARLSGGWRETLDHARDFGVRVPVGATRREQASVLATSPGMDGAPGLALLTDTTMFGETGPDDAEVAAFWEQVGTLRSSVSDSRTRWQRIRAAVNPLSLVPARLWRKR</sequence>
<reference evidence="5" key="1">
    <citation type="submission" date="2016-10" db="EMBL/GenBank/DDBJ databases">
        <title>Draft Genome Sequence of Nocardioides luteus Strain BAFB, an Alkane-Degrading Bacterium Isolated from JP-7 Polluted Soil.</title>
        <authorList>
            <person name="Brown L."/>
            <person name="Ruiz O.N."/>
            <person name="Gunasekera T."/>
        </authorList>
    </citation>
    <scope>NUCLEOTIDE SEQUENCE [LARGE SCALE GENOMIC DNA]</scope>
    <source>
        <strain evidence="5">BAFB</strain>
    </source>
</reference>
<dbReference type="SUPFAM" id="SSF54001">
    <property type="entry name" value="Cysteine proteinases"/>
    <property type="match status" value="1"/>
</dbReference>
<evidence type="ECO:0000256" key="2">
    <source>
        <dbReference type="SAM" id="Phobius"/>
    </source>
</evidence>
<keyword evidence="2" id="KW-0472">Membrane</keyword>
<evidence type="ECO:0000259" key="4">
    <source>
        <dbReference type="Pfam" id="PF11992"/>
    </source>
</evidence>
<dbReference type="Gene3D" id="3.10.620.30">
    <property type="match status" value="1"/>
</dbReference>
<dbReference type="Proteomes" id="UP000033772">
    <property type="component" value="Unassembled WGS sequence"/>
</dbReference>
<dbReference type="PANTHER" id="PTHR42736">
    <property type="entry name" value="PROTEIN-GLUTAMINE GAMMA-GLUTAMYLTRANSFERASE"/>
    <property type="match status" value="1"/>
</dbReference>
<name>A0A1J4MZ64_9ACTN</name>
<dbReference type="Pfam" id="PF11992">
    <property type="entry name" value="TgpA_N"/>
    <property type="match status" value="1"/>
</dbReference>
<feature type="transmembrane region" description="Helical" evidence="2">
    <location>
        <begin position="206"/>
        <end position="226"/>
    </location>
</feature>
<dbReference type="RefSeq" id="WP_071327249.1">
    <property type="nucleotide sequence ID" value="NZ_JZDQ02000035.1"/>
</dbReference>
<evidence type="ECO:0000256" key="1">
    <source>
        <dbReference type="SAM" id="MobiDB-lite"/>
    </source>
</evidence>
<dbReference type="PANTHER" id="PTHR42736:SF1">
    <property type="entry name" value="PROTEIN-GLUTAMINE GAMMA-GLUTAMYLTRANSFERASE"/>
    <property type="match status" value="1"/>
</dbReference>
<keyword evidence="6" id="KW-1185">Reference proteome</keyword>
<evidence type="ECO:0000259" key="3">
    <source>
        <dbReference type="Pfam" id="PF01841"/>
    </source>
</evidence>
<feature type="transmembrane region" description="Helical" evidence="2">
    <location>
        <begin position="602"/>
        <end position="627"/>
    </location>
</feature>
<protein>
    <recommendedName>
        <fullName evidence="7">Transglutaminase-like domain-containing protein</fullName>
    </recommendedName>
</protein>
<evidence type="ECO:0008006" key="7">
    <source>
        <dbReference type="Google" id="ProtNLM"/>
    </source>
</evidence>
<feature type="transmembrane region" description="Helical" evidence="2">
    <location>
        <begin position="143"/>
        <end position="162"/>
    </location>
</feature>
<feature type="transmembrane region" description="Helical" evidence="2">
    <location>
        <begin position="116"/>
        <end position="136"/>
    </location>
</feature>
<keyword evidence="2" id="KW-0812">Transmembrane</keyword>
<dbReference type="STRING" id="1844.UG56_021690"/>
<feature type="transmembrane region" description="Helical" evidence="2">
    <location>
        <begin position="168"/>
        <end position="185"/>
    </location>
</feature>
<keyword evidence="2" id="KW-1133">Transmembrane helix</keyword>
<feature type="domain" description="Transglutaminase-like" evidence="3">
    <location>
        <begin position="423"/>
        <end position="539"/>
    </location>
</feature>
<dbReference type="OrthoDB" id="3651060at2"/>
<comment type="caution">
    <text evidence="5">The sequence shown here is derived from an EMBL/GenBank/DDBJ whole genome shotgun (WGS) entry which is preliminary data.</text>
</comment>
<dbReference type="InterPro" id="IPR038765">
    <property type="entry name" value="Papain-like_cys_pep_sf"/>
</dbReference>
<proteinExistence type="predicted"/>
<feature type="region of interest" description="Disordered" evidence="1">
    <location>
        <begin position="545"/>
        <end position="590"/>
    </location>
</feature>
<gene>
    <name evidence="5" type="ORF">UG56_021690</name>
</gene>
<dbReference type="AlphaFoldDB" id="A0A1J4MZ64"/>
<dbReference type="InterPro" id="IPR021878">
    <property type="entry name" value="TgpA_N"/>
</dbReference>
<feature type="domain" description="Protein-glutamine gamma-glutamyltransferase TgpA N-terminal" evidence="4">
    <location>
        <begin position="15"/>
        <end position="396"/>
    </location>
</feature>
<evidence type="ECO:0000313" key="6">
    <source>
        <dbReference type="Proteomes" id="UP000033772"/>
    </source>
</evidence>
<feature type="transmembrane region" description="Helical" evidence="2">
    <location>
        <begin position="31"/>
        <end position="51"/>
    </location>
</feature>
<dbReference type="InterPro" id="IPR002931">
    <property type="entry name" value="Transglutaminase-like"/>
</dbReference>
<organism evidence="5 6">
    <name type="scientific">Nocardioides luteus</name>
    <dbReference type="NCBI Taxonomy" id="1844"/>
    <lineage>
        <taxon>Bacteria</taxon>
        <taxon>Bacillati</taxon>
        <taxon>Actinomycetota</taxon>
        <taxon>Actinomycetes</taxon>
        <taxon>Propionibacteriales</taxon>
        <taxon>Nocardioidaceae</taxon>
        <taxon>Nocardioides</taxon>
    </lineage>
</organism>
<dbReference type="InterPro" id="IPR052901">
    <property type="entry name" value="Bact_TGase-like"/>
</dbReference>
<dbReference type="EMBL" id="JZDQ02000035">
    <property type="protein sequence ID" value="OIJ24630.1"/>
    <property type="molecule type" value="Genomic_DNA"/>
</dbReference>